<dbReference type="SMART" id="SM00271">
    <property type="entry name" value="DnaJ"/>
    <property type="match status" value="1"/>
</dbReference>
<sequence>MKVIGLFVLLLVLVAGEDPYKVLGIKRSASETEIKKAYRLLALKWHPDKNRDNPAAEQEFMRINAAYDTLVNGPIATKQHDQSRQTQQNQQYYQYYGRKRYASGSSHQYHYQIHWDLTQPFYFLILLSVMAGLFRLKIKEKTEPRGEKEGGGGKQDVTEIKKEKSSFEQVAKTLAPSSYELNVLYLTARGRRTLVFLPDESRHGCSIRDQFSVIGNLATEFQHDAFTFCWLDLKTEVAEKRALWKKQFGNIPAPFVVGLSYKGKKISLLPPRDSTSEGCQALEKDVRKWLLHLAGGEVSQDPTVPGLFDTLHAHLN</sequence>
<dbReference type="InterPro" id="IPR036869">
    <property type="entry name" value="J_dom_sf"/>
</dbReference>
<comment type="caution">
    <text evidence="4">The sequence shown here is derived from an EMBL/GenBank/DDBJ whole genome shotgun (WGS) entry which is preliminary data.</text>
</comment>
<evidence type="ECO:0000313" key="7">
    <source>
        <dbReference type="Proteomes" id="UP001160483"/>
    </source>
</evidence>
<dbReference type="GO" id="GO:0051087">
    <property type="term" value="F:protein-folding chaperone binding"/>
    <property type="evidence" value="ECO:0007669"/>
    <property type="project" value="TreeGrafter"/>
</dbReference>
<evidence type="ECO:0000313" key="6">
    <source>
        <dbReference type="Proteomes" id="UP001158986"/>
    </source>
</evidence>
<dbReference type="GO" id="GO:0036503">
    <property type="term" value="P:ERAD pathway"/>
    <property type="evidence" value="ECO:0007669"/>
    <property type="project" value="TreeGrafter"/>
</dbReference>
<name>A0AAU9LCB4_9STRA</name>
<dbReference type="GO" id="GO:0051787">
    <property type="term" value="F:misfolded protein binding"/>
    <property type="evidence" value="ECO:0007669"/>
    <property type="project" value="TreeGrafter"/>
</dbReference>
<dbReference type="PRINTS" id="PR00625">
    <property type="entry name" value="JDOMAIN"/>
</dbReference>
<keyword evidence="6" id="KW-1185">Reference proteome</keyword>
<evidence type="ECO:0000313" key="5">
    <source>
        <dbReference type="EMBL" id="CAH0522121.1"/>
    </source>
</evidence>
<reference evidence="4 6" key="1">
    <citation type="submission" date="2021-11" db="EMBL/GenBank/DDBJ databases">
        <authorList>
            <person name="Islam A."/>
            <person name="Islam S."/>
            <person name="Flora M.S."/>
            <person name="Rahman M."/>
            <person name="Ziaur R.M."/>
            <person name="Epstein J.H."/>
            <person name="Hassan M."/>
            <person name="Klassen M."/>
            <person name="Woodard K."/>
            <person name="Webb A."/>
            <person name="Webby R.J."/>
            <person name="El Zowalaty M.E."/>
        </authorList>
    </citation>
    <scope>NUCLEOTIDE SEQUENCE</scope>
    <source>
        <strain evidence="5">Pbs1</strain>
        <strain evidence="4">Pbs3</strain>
    </source>
</reference>
<feature type="domain" description="J" evidence="3">
    <location>
        <begin position="18"/>
        <end position="97"/>
    </location>
</feature>
<organism evidence="4 7">
    <name type="scientific">Peronospora belbahrii</name>
    <dbReference type="NCBI Taxonomy" id="622444"/>
    <lineage>
        <taxon>Eukaryota</taxon>
        <taxon>Sar</taxon>
        <taxon>Stramenopiles</taxon>
        <taxon>Oomycota</taxon>
        <taxon>Peronosporomycetes</taxon>
        <taxon>Peronosporales</taxon>
        <taxon>Peronosporaceae</taxon>
        <taxon>Peronospora</taxon>
    </lineage>
</organism>
<dbReference type="Proteomes" id="UP001158986">
    <property type="component" value="Unassembled WGS sequence"/>
</dbReference>
<proteinExistence type="predicted"/>
<dbReference type="AlphaFoldDB" id="A0AAU9LCB4"/>
<feature type="signal peptide" evidence="2">
    <location>
        <begin position="1"/>
        <end position="16"/>
    </location>
</feature>
<gene>
    <name evidence="5" type="ORF">PBS001_LOCUS8558</name>
    <name evidence="4" type="ORF">PBS003_LOCUS7177</name>
</gene>
<evidence type="ECO:0000256" key="1">
    <source>
        <dbReference type="ARBA" id="ARBA00023186"/>
    </source>
</evidence>
<dbReference type="Pfam" id="PF00226">
    <property type="entry name" value="DnaJ"/>
    <property type="match status" value="1"/>
</dbReference>
<evidence type="ECO:0000259" key="3">
    <source>
        <dbReference type="PROSITE" id="PS50076"/>
    </source>
</evidence>
<dbReference type="EMBL" id="CAKKTJ010000324">
    <property type="protein sequence ID" value="CAH0480557.1"/>
    <property type="molecule type" value="Genomic_DNA"/>
</dbReference>
<feature type="chain" id="PRO_5043426244" description="J domain-containing protein" evidence="2">
    <location>
        <begin position="17"/>
        <end position="316"/>
    </location>
</feature>
<dbReference type="PANTHER" id="PTHR44360:SF1">
    <property type="entry name" value="DNAJ HOMOLOG SUBFAMILY B MEMBER 9"/>
    <property type="match status" value="1"/>
</dbReference>
<dbReference type="PROSITE" id="PS50076">
    <property type="entry name" value="DNAJ_2"/>
    <property type="match status" value="1"/>
</dbReference>
<dbReference type="InterPro" id="IPR051948">
    <property type="entry name" value="Hsp70_co-chaperone_J-domain"/>
</dbReference>
<dbReference type="PANTHER" id="PTHR44360">
    <property type="entry name" value="DNAJ HOMOLOG SUBFAMILY B MEMBER 9"/>
    <property type="match status" value="1"/>
</dbReference>
<dbReference type="EMBL" id="CAKLCB010000387">
    <property type="protein sequence ID" value="CAH0522121.1"/>
    <property type="molecule type" value="Genomic_DNA"/>
</dbReference>
<dbReference type="Proteomes" id="UP001160483">
    <property type="component" value="Unassembled WGS sequence"/>
</dbReference>
<dbReference type="SUPFAM" id="SSF46565">
    <property type="entry name" value="Chaperone J-domain"/>
    <property type="match status" value="1"/>
</dbReference>
<protein>
    <recommendedName>
        <fullName evidence="3">J domain-containing protein</fullName>
    </recommendedName>
</protein>
<keyword evidence="1" id="KW-0143">Chaperone</keyword>
<evidence type="ECO:0000313" key="4">
    <source>
        <dbReference type="EMBL" id="CAH0480557.1"/>
    </source>
</evidence>
<accession>A0AAU9LCB4</accession>
<dbReference type="CDD" id="cd06257">
    <property type="entry name" value="DnaJ"/>
    <property type="match status" value="1"/>
</dbReference>
<keyword evidence="2" id="KW-0732">Signal</keyword>
<dbReference type="GO" id="GO:0005783">
    <property type="term" value="C:endoplasmic reticulum"/>
    <property type="evidence" value="ECO:0007669"/>
    <property type="project" value="TreeGrafter"/>
</dbReference>
<evidence type="ECO:0000256" key="2">
    <source>
        <dbReference type="SAM" id="SignalP"/>
    </source>
</evidence>
<dbReference type="InterPro" id="IPR001623">
    <property type="entry name" value="DnaJ_domain"/>
</dbReference>
<dbReference type="Gene3D" id="1.10.287.110">
    <property type="entry name" value="DnaJ domain"/>
    <property type="match status" value="1"/>
</dbReference>